<dbReference type="FunFam" id="3.40.50.720:FF:000084">
    <property type="entry name" value="Short-chain dehydrogenase reductase"/>
    <property type="match status" value="1"/>
</dbReference>
<organism evidence="2 3">
    <name type="scientific">Gemmatimonas aurantiaca</name>
    <dbReference type="NCBI Taxonomy" id="173480"/>
    <lineage>
        <taxon>Bacteria</taxon>
        <taxon>Pseudomonadati</taxon>
        <taxon>Gemmatimonadota</taxon>
        <taxon>Gemmatimonadia</taxon>
        <taxon>Gemmatimonadales</taxon>
        <taxon>Gemmatimonadaceae</taxon>
        <taxon>Gemmatimonas</taxon>
    </lineage>
</organism>
<reference evidence="2 3" key="1">
    <citation type="journal article" date="2018" name="Nat. Biotechnol.">
        <title>A standardized bacterial taxonomy based on genome phylogeny substantially revises the tree of life.</title>
        <authorList>
            <person name="Parks D.H."/>
            <person name="Chuvochina M."/>
            <person name="Waite D.W."/>
            <person name="Rinke C."/>
            <person name="Skarshewski A."/>
            <person name="Chaumeil P.A."/>
            <person name="Hugenholtz P."/>
        </authorList>
    </citation>
    <scope>NUCLEOTIDE SEQUENCE [LARGE SCALE GENOMIC DNA]</scope>
    <source>
        <strain evidence="2">UBA8844</strain>
    </source>
</reference>
<evidence type="ECO:0000313" key="2">
    <source>
        <dbReference type="EMBL" id="HCT56382.1"/>
    </source>
</evidence>
<dbReference type="PANTHER" id="PTHR42760:SF135">
    <property type="entry name" value="BLL7886 PROTEIN"/>
    <property type="match status" value="1"/>
</dbReference>
<sequence>MSKSHMFDLTGKVAAVIGGASGIGEAVTLGAVSMGATTVCLDVKAEAAAATAAKAGGSTESGAIDITDAASVNSALDAIVARHGQLDILICTPSINVRKKILDYQDEELQRVLKVNITGNFNVLQAAGRIMVPQKRGSIVLFSSIRSLVVEPGQALYSATKAGILQLARGAACEFGPSGVRVNCVGPGVVETPLTAPIKANPDWYNAYASKNAFNRWAQPEEMVGPTLFLASDAASYVNGTIIYADGGWLAQDGRFTPPGM</sequence>
<accession>A0A3D4V6K2</accession>
<dbReference type="PRINTS" id="PR00081">
    <property type="entry name" value="GDHRDH"/>
</dbReference>
<evidence type="ECO:0000313" key="3">
    <source>
        <dbReference type="Proteomes" id="UP000264071"/>
    </source>
</evidence>
<dbReference type="Proteomes" id="UP000264071">
    <property type="component" value="Unassembled WGS sequence"/>
</dbReference>
<dbReference type="InterPro" id="IPR036291">
    <property type="entry name" value="NAD(P)-bd_dom_sf"/>
</dbReference>
<name>A0A3D4V6K2_9BACT</name>
<dbReference type="OMA" id="NFPYFVA"/>
<comment type="caution">
    <text evidence="2">The sequence shown here is derived from an EMBL/GenBank/DDBJ whole genome shotgun (WGS) entry which is preliminary data.</text>
</comment>
<dbReference type="GO" id="GO:0016616">
    <property type="term" value="F:oxidoreductase activity, acting on the CH-OH group of donors, NAD or NADP as acceptor"/>
    <property type="evidence" value="ECO:0007669"/>
    <property type="project" value="TreeGrafter"/>
</dbReference>
<dbReference type="SUPFAM" id="SSF51735">
    <property type="entry name" value="NAD(P)-binding Rossmann-fold domains"/>
    <property type="match status" value="1"/>
</dbReference>
<comment type="similarity">
    <text evidence="1">Belongs to the short-chain dehydrogenases/reductases (SDR) family.</text>
</comment>
<dbReference type="EMBL" id="DPIY01000005">
    <property type="protein sequence ID" value="HCT56382.1"/>
    <property type="molecule type" value="Genomic_DNA"/>
</dbReference>
<gene>
    <name evidence="2" type="ORF">DGD08_04125</name>
</gene>
<dbReference type="GO" id="GO:0030497">
    <property type="term" value="P:fatty acid elongation"/>
    <property type="evidence" value="ECO:0007669"/>
    <property type="project" value="TreeGrafter"/>
</dbReference>
<dbReference type="InterPro" id="IPR002347">
    <property type="entry name" value="SDR_fam"/>
</dbReference>
<dbReference type="PANTHER" id="PTHR42760">
    <property type="entry name" value="SHORT-CHAIN DEHYDROGENASES/REDUCTASES FAMILY MEMBER"/>
    <property type="match status" value="1"/>
</dbReference>
<protein>
    <submittedName>
        <fullName evidence="2">KR domain-containing protein</fullName>
    </submittedName>
</protein>
<dbReference type="AlphaFoldDB" id="A0A3D4V6K2"/>
<dbReference type="Gene3D" id="3.40.50.720">
    <property type="entry name" value="NAD(P)-binding Rossmann-like Domain"/>
    <property type="match status" value="1"/>
</dbReference>
<dbReference type="InterPro" id="IPR020904">
    <property type="entry name" value="Sc_DH/Rdtase_CS"/>
</dbReference>
<proteinExistence type="inferred from homology"/>
<dbReference type="PROSITE" id="PS00061">
    <property type="entry name" value="ADH_SHORT"/>
    <property type="match status" value="1"/>
</dbReference>
<dbReference type="Pfam" id="PF13561">
    <property type="entry name" value="adh_short_C2"/>
    <property type="match status" value="1"/>
</dbReference>
<evidence type="ECO:0000256" key="1">
    <source>
        <dbReference type="ARBA" id="ARBA00006484"/>
    </source>
</evidence>